<protein>
    <submittedName>
        <fullName evidence="3">Putative pH-response regulator protein</fullName>
    </submittedName>
</protein>
<keyword evidence="4" id="KW-1185">Reference proteome</keyword>
<dbReference type="InterPro" id="IPR038499">
    <property type="entry name" value="BRO1_sf"/>
</dbReference>
<dbReference type="PANTHER" id="PTHR23030:SF39">
    <property type="entry name" value="PROGRAMMED CELL DEATH 6-INTERACTING PROTEIN"/>
    <property type="match status" value="1"/>
</dbReference>
<evidence type="ECO:0000313" key="4">
    <source>
        <dbReference type="Proteomes" id="UP000095085"/>
    </source>
</evidence>
<dbReference type="Pfam" id="PF03097">
    <property type="entry name" value="BRO1"/>
    <property type="match status" value="1"/>
</dbReference>
<dbReference type="STRING" id="984485.A0A1E4RRT7"/>
<dbReference type="EMBL" id="KV454538">
    <property type="protein sequence ID" value="ODV69775.1"/>
    <property type="molecule type" value="Genomic_DNA"/>
</dbReference>
<dbReference type="Proteomes" id="UP000095085">
    <property type="component" value="Unassembled WGS sequence"/>
</dbReference>
<dbReference type="Gene3D" id="1.20.120.560">
    <property type="entry name" value="alix/aip1 in complex with the ypdl late domain"/>
    <property type="match status" value="1"/>
</dbReference>
<accession>A0A1E4RRT7</accession>
<dbReference type="RefSeq" id="XP_020078842.1">
    <property type="nucleotide sequence ID" value="XM_020220470.1"/>
</dbReference>
<evidence type="ECO:0000313" key="3">
    <source>
        <dbReference type="EMBL" id="ODV69775.1"/>
    </source>
</evidence>
<feature type="domain" description="BRO1" evidence="2">
    <location>
        <begin position="4"/>
        <end position="394"/>
    </location>
</feature>
<dbReference type="InterPro" id="IPR004328">
    <property type="entry name" value="BRO1_dom"/>
</dbReference>
<organism evidence="3 4">
    <name type="scientific">Hyphopichia burtonii NRRL Y-1933</name>
    <dbReference type="NCBI Taxonomy" id="984485"/>
    <lineage>
        <taxon>Eukaryota</taxon>
        <taxon>Fungi</taxon>
        <taxon>Dikarya</taxon>
        <taxon>Ascomycota</taxon>
        <taxon>Saccharomycotina</taxon>
        <taxon>Pichiomycetes</taxon>
        <taxon>Debaryomycetaceae</taxon>
        <taxon>Hyphopichia</taxon>
    </lineage>
</organism>
<dbReference type="CDD" id="cd09241">
    <property type="entry name" value="BRO1_ScRim20-like"/>
    <property type="match status" value="1"/>
</dbReference>
<comment type="similarity">
    <text evidence="1">Belongs to the palA/RIM20 family.</text>
</comment>
<dbReference type="Gene3D" id="1.20.140.50">
    <property type="entry name" value="alix/aip1 like domains"/>
    <property type="match status" value="1"/>
</dbReference>
<dbReference type="GeneID" id="30995020"/>
<evidence type="ECO:0000259" key="2">
    <source>
        <dbReference type="PROSITE" id="PS51180"/>
    </source>
</evidence>
<dbReference type="CDD" id="cd08915">
    <property type="entry name" value="V_Alix_like"/>
    <property type="match status" value="1"/>
</dbReference>
<evidence type="ECO:0000256" key="1">
    <source>
        <dbReference type="ARBA" id="ARBA00038154"/>
    </source>
</evidence>
<proteinExistence type="inferred from homology"/>
<dbReference type="Pfam" id="PF13949">
    <property type="entry name" value="ALIX_LYPXL_bnd"/>
    <property type="match status" value="1"/>
</dbReference>
<dbReference type="Gene3D" id="1.25.40.280">
    <property type="entry name" value="alix/aip1 like domains"/>
    <property type="match status" value="1"/>
</dbReference>
<sequence>MNSNLIDIKFRITNPIDISQCLAEVIKRDYFQAASIFSSDLNEIGQLRQKVESLKDHEVKPEGESTLIRYYATLDTLEKKFPDDQIEFQWYGTLGYSPIGPYGLRSIVYEQLNVLYQLGSLLSQLGISQSRHTDEGLKKSCLYFQQAAGCFQLLNDQVLNNTGKLTNNGAIRLPEDFLQSTLEFCQYLMLAQAQEAIWQKAIGNPDLKNSVISKLSYQTSEYYSIAMKKGIESSTIKQDWINHTTVKYNHFKAASHLRTSYICQEAFKYGEQVAHLKAASNYCANGMKYQRYVAEFVVEDLQGLQETVTTLLRTAEKDNDLIYLKVVPAEKDLSPHQGVSMVKSLVPDLNHPVNIFEELIPYVIIQICQAFRERQDSYVKDQLIFPIQALSKMINTFITERGLPASIDSIQKPDGLPESIIQHSREILNHGGLETIDHELSEMNRLGIICIQILQGCQERLKKDADEDNILRSEKGERWNRKPSQVAAAPLVGRIKTMGGYLSQAKTGDQVILQEYEEIKEHLKIYCLGYDELIKYIPSTNFIEMNQEVNLIILQLRDCLGEMDISFETRSQFIQGLELKARDNNILPIILESYKKDRSNFTNLEGYIDPKLFEPFYEKHLKMFEADFKYLQDEKSKQKTLEDKIHVLNEKFKVAIEYHQIKSQADRQTILQSLERAYTKYLQLLSDLNEGTHFYSELIKNGNNLLRECDEYINQRRIEGRQLEEKLSYSLDYTEGQDTNQLNGLRDEVSGTWDPSMGVKFS</sequence>
<dbReference type="SMART" id="SM01041">
    <property type="entry name" value="BRO1"/>
    <property type="match status" value="1"/>
</dbReference>
<dbReference type="PANTHER" id="PTHR23030">
    <property type="entry name" value="PCD6 INTERACTING PROTEIN-RELATED"/>
    <property type="match status" value="1"/>
</dbReference>
<dbReference type="OrthoDB" id="64867at2759"/>
<name>A0A1E4RRT7_9ASCO</name>
<gene>
    <name evidence="3" type="ORF">HYPBUDRAFT_151392</name>
</gene>
<dbReference type="PROSITE" id="PS51180">
    <property type="entry name" value="BRO1"/>
    <property type="match status" value="1"/>
</dbReference>
<reference evidence="4" key="1">
    <citation type="submission" date="2016-05" db="EMBL/GenBank/DDBJ databases">
        <title>Comparative genomics of biotechnologically important yeasts.</title>
        <authorList>
            <consortium name="DOE Joint Genome Institute"/>
            <person name="Riley R."/>
            <person name="Haridas S."/>
            <person name="Wolfe K.H."/>
            <person name="Lopes M.R."/>
            <person name="Hittinger C.T."/>
            <person name="Goker M."/>
            <person name="Salamov A."/>
            <person name="Wisecaver J."/>
            <person name="Long T.M."/>
            <person name="Aerts A.L."/>
            <person name="Barry K."/>
            <person name="Choi C."/>
            <person name="Clum A."/>
            <person name="Coughlan A.Y."/>
            <person name="Deshpande S."/>
            <person name="Douglass A.P."/>
            <person name="Hanson S.J."/>
            <person name="Klenk H.-P."/>
            <person name="Labutti K."/>
            <person name="Lapidus A."/>
            <person name="Lindquist E."/>
            <person name="Lipzen A."/>
            <person name="Meier-Kolthoff J.P."/>
            <person name="Ohm R.A."/>
            <person name="Otillar R.P."/>
            <person name="Pangilinan J."/>
            <person name="Peng Y."/>
            <person name="Rokas A."/>
            <person name="Rosa C.A."/>
            <person name="Scheuner C."/>
            <person name="Sibirny A.A."/>
            <person name="Slot J.C."/>
            <person name="Stielow J.B."/>
            <person name="Sun H."/>
            <person name="Kurtzman C.P."/>
            <person name="Blackwell M."/>
            <person name="Grigoriev I.V."/>
            <person name="Jeffries T.W."/>
        </authorList>
    </citation>
    <scope>NUCLEOTIDE SEQUENCE [LARGE SCALE GENOMIC DNA]</scope>
    <source>
        <strain evidence="4">NRRL Y-1933</strain>
    </source>
</reference>
<dbReference type="GO" id="GO:0005768">
    <property type="term" value="C:endosome"/>
    <property type="evidence" value="ECO:0007669"/>
    <property type="project" value="TreeGrafter"/>
</dbReference>
<dbReference type="AlphaFoldDB" id="A0A1E4RRT7"/>
<dbReference type="InterPro" id="IPR025304">
    <property type="entry name" value="ALIX_V_dom"/>
</dbReference>